<organism evidence="4 5">
    <name type="scientific">Fibrobacter succinogenes (strain ATCC 19169 / S85)</name>
    <dbReference type="NCBI Taxonomy" id="59374"/>
    <lineage>
        <taxon>Bacteria</taxon>
        <taxon>Pseudomonadati</taxon>
        <taxon>Fibrobacterota</taxon>
        <taxon>Fibrobacteria</taxon>
        <taxon>Fibrobacterales</taxon>
        <taxon>Fibrobacteraceae</taxon>
        <taxon>Fibrobacter</taxon>
    </lineage>
</organism>
<dbReference type="GO" id="GO:0016740">
    <property type="term" value="F:transferase activity"/>
    <property type="evidence" value="ECO:0007669"/>
    <property type="project" value="UniProtKB-KW"/>
</dbReference>
<keyword evidence="2" id="KW-0067">ATP-binding</keyword>
<reference evidence="5" key="1">
    <citation type="submission" date="2010-08" db="EMBL/GenBank/DDBJ databases">
        <title>Complete sequence of Fibrobacter succinogenes subsp. succinogenes S85.</title>
        <authorList>
            <person name="Durkin A.S."/>
            <person name="Nelson K.E."/>
            <person name="Morrison M."/>
            <person name="Forsberg C.W."/>
            <person name="Wilson D.B."/>
            <person name="Russell J.B."/>
            <person name="Cann I.K.O."/>
            <person name="Mackie R.I."/>
            <person name="White B.A."/>
        </authorList>
    </citation>
    <scope>NUCLEOTIDE SEQUENCE [LARGE SCALE GENOMIC DNA]</scope>
    <source>
        <strain evidence="5">ATCC 19169 / S85</strain>
    </source>
</reference>
<dbReference type="InterPro" id="IPR011063">
    <property type="entry name" value="TilS/TtcA_N"/>
</dbReference>
<dbReference type="Pfam" id="PF01171">
    <property type="entry name" value="ATP_bind_3"/>
    <property type="match status" value="1"/>
</dbReference>
<accession>D9SB57</accession>
<dbReference type="CDD" id="cd24138">
    <property type="entry name" value="TtcA-like"/>
    <property type="match status" value="1"/>
</dbReference>
<dbReference type="GO" id="GO:0005524">
    <property type="term" value="F:ATP binding"/>
    <property type="evidence" value="ECO:0007669"/>
    <property type="project" value="UniProtKB-KW"/>
</dbReference>
<evidence type="ECO:0000259" key="3">
    <source>
        <dbReference type="Pfam" id="PF01171"/>
    </source>
</evidence>
<feature type="binding site" evidence="2">
    <location>
        <position position="154"/>
    </location>
    <ligand>
        <name>ATP</name>
        <dbReference type="ChEBI" id="CHEBI:30616"/>
    </ligand>
</feature>
<feature type="binding site" evidence="2">
    <location>
        <position position="149"/>
    </location>
    <ligand>
        <name>ATP</name>
        <dbReference type="ChEBI" id="CHEBI:30616"/>
    </ligand>
</feature>
<evidence type="ECO:0000313" key="5">
    <source>
        <dbReference type="Proteomes" id="UP000000517"/>
    </source>
</evidence>
<dbReference type="EMBL" id="CP002158">
    <property type="protein sequence ID" value="ADL26884.1"/>
    <property type="molecule type" value="Genomic_DNA"/>
</dbReference>
<feature type="domain" description="tRNA(Ile)-lysidine/2-thiocytidine synthase N-terminal" evidence="3">
    <location>
        <begin position="44"/>
        <end position="226"/>
    </location>
</feature>
<dbReference type="PANTHER" id="PTHR43686:SF1">
    <property type="entry name" value="AMINOTRAN_5 DOMAIN-CONTAINING PROTEIN"/>
    <property type="match status" value="1"/>
</dbReference>
<evidence type="ECO:0000313" key="4">
    <source>
        <dbReference type="EMBL" id="ADL26884.1"/>
    </source>
</evidence>
<dbReference type="InterPro" id="IPR035107">
    <property type="entry name" value="tRNA_thiolation_TtcA_Ctu1"/>
</dbReference>
<dbReference type="PANTHER" id="PTHR43686">
    <property type="entry name" value="SULFURTRANSFERASE-RELATED"/>
    <property type="match status" value="1"/>
</dbReference>
<protein>
    <submittedName>
        <fullName evidence="4">PP-loop family protein</fullName>
    </submittedName>
</protein>
<proteinExistence type="predicted"/>
<feature type="binding site" evidence="2">
    <location>
        <position position="79"/>
    </location>
    <ligand>
        <name>ATP</name>
        <dbReference type="ChEBI" id="CHEBI:30616"/>
    </ligand>
</feature>
<dbReference type="eggNOG" id="COG0037">
    <property type="taxonomic scope" value="Bacteria"/>
</dbReference>
<keyword evidence="2" id="KW-0547">Nucleotide-binding</keyword>
<sequence length="255" mass="29393">MGMYREPPQTLNKVIMSSQIRKRVNKKITKAIHDFNLIEDGDRVLIATSGGKDSSVLLMELAARLGKFGPKCELAAIHIQSDFADKAPREFLQRMAEEYPQVPFYFKDVAVEARLKEGRKLNCYWCSTQRRTELIKFASENNFNKIALGHHMDDIVETLLMNMLYKGEFSGMPPMVPYEKYPCSIIRPLCYCEESEIIAYAEDADIRKFTCTCEFSKASHRKTIREEIKSLTKGSSTLKANLFESMRNIRMDYLL</sequence>
<evidence type="ECO:0000256" key="1">
    <source>
        <dbReference type="ARBA" id="ARBA00022679"/>
    </source>
</evidence>
<evidence type="ECO:0000256" key="2">
    <source>
        <dbReference type="PIRSR" id="PIRSR004976-51"/>
    </source>
</evidence>
<keyword evidence="1" id="KW-0808">Transferase</keyword>
<gene>
    <name evidence="4" type="ordered locus">FSU_1803</name>
</gene>
<dbReference type="HOGENOM" id="CLU_026481_5_2_0"/>
<dbReference type="InterPro" id="IPR014729">
    <property type="entry name" value="Rossmann-like_a/b/a_fold"/>
</dbReference>
<feature type="binding site" evidence="2">
    <location>
        <position position="53"/>
    </location>
    <ligand>
        <name>ATP</name>
        <dbReference type="ChEBI" id="CHEBI:30616"/>
    </ligand>
</feature>
<dbReference type="Gene3D" id="3.40.50.620">
    <property type="entry name" value="HUPs"/>
    <property type="match status" value="1"/>
</dbReference>
<dbReference type="GO" id="GO:0008033">
    <property type="term" value="P:tRNA processing"/>
    <property type="evidence" value="ECO:0007669"/>
    <property type="project" value="InterPro"/>
</dbReference>
<dbReference type="PATRIC" id="fig|59374.8.peg.1737"/>
<dbReference type="KEGG" id="fsc:FSU_1803"/>
<dbReference type="Proteomes" id="UP000000517">
    <property type="component" value="Chromosome"/>
</dbReference>
<dbReference type="STRING" id="59374.FSU_1803"/>
<dbReference type="SUPFAM" id="SSF52402">
    <property type="entry name" value="Adenine nucleotide alpha hydrolases-like"/>
    <property type="match status" value="1"/>
</dbReference>
<feature type="binding site" evidence="2">
    <location>
        <begin position="47"/>
        <end position="49"/>
    </location>
    <ligand>
        <name>ATP</name>
        <dbReference type="ChEBI" id="CHEBI:30616"/>
    </ligand>
</feature>
<dbReference type="PIRSF" id="PIRSF004976">
    <property type="entry name" value="ATPase_YdaO"/>
    <property type="match status" value="1"/>
</dbReference>
<name>D9SB57_FIBSS</name>
<dbReference type="AlphaFoldDB" id="D9SB57"/>